<dbReference type="EMBL" id="KZ613952">
    <property type="protein sequence ID" value="PMD35307.1"/>
    <property type="molecule type" value="Genomic_DNA"/>
</dbReference>
<gene>
    <name evidence="1" type="ORF">L207DRAFT_111603</name>
</gene>
<evidence type="ECO:0000313" key="1">
    <source>
        <dbReference type="EMBL" id="PMD35307.1"/>
    </source>
</evidence>
<dbReference type="Proteomes" id="UP000235786">
    <property type="component" value="Unassembled WGS sequence"/>
</dbReference>
<accession>A0A2J6R9X2</accession>
<protein>
    <submittedName>
        <fullName evidence="1">Uncharacterized protein</fullName>
    </submittedName>
</protein>
<keyword evidence="2" id="KW-1185">Reference proteome</keyword>
<reference evidence="1 2" key="1">
    <citation type="submission" date="2016-04" db="EMBL/GenBank/DDBJ databases">
        <title>A degradative enzymes factory behind the ericoid mycorrhizal symbiosis.</title>
        <authorList>
            <consortium name="DOE Joint Genome Institute"/>
            <person name="Martino E."/>
            <person name="Morin E."/>
            <person name="Grelet G."/>
            <person name="Kuo A."/>
            <person name="Kohler A."/>
            <person name="Daghino S."/>
            <person name="Barry K."/>
            <person name="Choi C."/>
            <person name="Cichocki N."/>
            <person name="Clum A."/>
            <person name="Copeland A."/>
            <person name="Hainaut M."/>
            <person name="Haridas S."/>
            <person name="Labutti K."/>
            <person name="Lindquist E."/>
            <person name="Lipzen A."/>
            <person name="Khouja H.-R."/>
            <person name="Murat C."/>
            <person name="Ohm R."/>
            <person name="Olson A."/>
            <person name="Spatafora J."/>
            <person name="Veneault-Fourrey C."/>
            <person name="Henrissat B."/>
            <person name="Grigoriev I."/>
            <person name="Martin F."/>
            <person name="Perotto S."/>
        </authorList>
    </citation>
    <scope>NUCLEOTIDE SEQUENCE [LARGE SCALE GENOMIC DNA]</scope>
    <source>
        <strain evidence="1 2">F</strain>
    </source>
</reference>
<sequence>MAFWRLGIGGFGMASSGHVSGNLNGARSGPCSGLVNNGHCSPNRPITGCRDAGLTGLKLLPVVWNGCRTCACTRLC</sequence>
<organism evidence="1 2">
    <name type="scientific">Hyaloscypha variabilis (strain UAMH 11265 / GT02V1 / F)</name>
    <name type="common">Meliniomyces variabilis</name>
    <dbReference type="NCBI Taxonomy" id="1149755"/>
    <lineage>
        <taxon>Eukaryota</taxon>
        <taxon>Fungi</taxon>
        <taxon>Dikarya</taxon>
        <taxon>Ascomycota</taxon>
        <taxon>Pezizomycotina</taxon>
        <taxon>Leotiomycetes</taxon>
        <taxon>Helotiales</taxon>
        <taxon>Hyaloscyphaceae</taxon>
        <taxon>Hyaloscypha</taxon>
        <taxon>Hyaloscypha variabilis</taxon>
    </lineage>
</organism>
<proteinExistence type="predicted"/>
<name>A0A2J6R9X2_HYAVF</name>
<dbReference type="AlphaFoldDB" id="A0A2J6R9X2"/>
<evidence type="ECO:0000313" key="2">
    <source>
        <dbReference type="Proteomes" id="UP000235786"/>
    </source>
</evidence>